<dbReference type="eggNOG" id="ENOG502QS8C">
    <property type="taxonomic scope" value="Eukaryota"/>
</dbReference>
<dbReference type="AlphaFoldDB" id="V7BFW4"/>
<feature type="region of interest" description="Disordered" evidence="1">
    <location>
        <begin position="246"/>
        <end position="435"/>
    </location>
</feature>
<dbReference type="Gene3D" id="1.10.287.110">
    <property type="entry name" value="DnaJ domain"/>
    <property type="match status" value="1"/>
</dbReference>
<dbReference type="EMBL" id="CM002294">
    <property type="protein sequence ID" value="ESW16769.1"/>
    <property type="molecule type" value="Genomic_DNA"/>
</dbReference>
<dbReference type="InterPro" id="IPR036869">
    <property type="entry name" value="J_dom_sf"/>
</dbReference>
<dbReference type="PRINTS" id="PR00625">
    <property type="entry name" value="JDOMAIN"/>
</dbReference>
<dbReference type="Pfam" id="PF00226">
    <property type="entry name" value="DnaJ"/>
    <property type="match status" value="1"/>
</dbReference>
<feature type="compositionally biased region" description="Basic residues" evidence="1">
    <location>
        <begin position="142"/>
        <end position="152"/>
    </location>
</feature>
<feature type="domain" description="J" evidence="2">
    <location>
        <begin position="67"/>
        <end position="131"/>
    </location>
</feature>
<dbReference type="Pfam" id="PF11926">
    <property type="entry name" value="DUF3444"/>
    <property type="match status" value="1"/>
</dbReference>
<evidence type="ECO:0000313" key="3">
    <source>
        <dbReference type="EMBL" id="ESW16769.1"/>
    </source>
</evidence>
<reference evidence="4" key="1">
    <citation type="journal article" date="2014" name="Nat. Genet.">
        <title>A reference genome for common bean and genome-wide analysis of dual domestications.</title>
        <authorList>
            <person name="Schmutz J."/>
            <person name="McClean P.E."/>
            <person name="Mamidi S."/>
            <person name="Wu G.A."/>
            <person name="Cannon S.B."/>
            <person name="Grimwood J."/>
            <person name="Jenkins J."/>
            <person name="Shu S."/>
            <person name="Song Q."/>
            <person name="Chavarro C."/>
            <person name="Torres-Torres M."/>
            <person name="Geffroy V."/>
            <person name="Moghaddam S.M."/>
            <person name="Gao D."/>
            <person name="Abernathy B."/>
            <person name="Barry K."/>
            <person name="Blair M."/>
            <person name="Brick M.A."/>
            <person name="Chovatia M."/>
            <person name="Gepts P."/>
            <person name="Goodstein D.M."/>
            <person name="Gonzales M."/>
            <person name="Hellsten U."/>
            <person name="Hyten D.L."/>
            <person name="Jia G."/>
            <person name="Kelly J.D."/>
            <person name="Kudrna D."/>
            <person name="Lee R."/>
            <person name="Richard M.M."/>
            <person name="Miklas P.N."/>
            <person name="Osorno J.M."/>
            <person name="Rodrigues J."/>
            <person name="Thareau V."/>
            <person name="Urrea C.A."/>
            <person name="Wang M."/>
            <person name="Yu Y."/>
            <person name="Zhang M."/>
            <person name="Wing R.A."/>
            <person name="Cregan P.B."/>
            <person name="Rokhsar D.S."/>
            <person name="Jackson S.A."/>
        </authorList>
    </citation>
    <scope>NUCLEOTIDE SEQUENCE [LARGE SCALE GENOMIC DNA]</scope>
    <source>
        <strain evidence="4">cv. G19833</strain>
    </source>
</reference>
<organism evidence="3 4">
    <name type="scientific">Phaseolus vulgaris</name>
    <name type="common">Kidney bean</name>
    <name type="synonym">French bean</name>
    <dbReference type="NCBI Taxonomy" id="3885"/>
    <lineage>
        <taxon>Eukaryota</taxon>
        <taxon>Viridiplantae</taxon>
        <taxon>Streptophyta</taxon>
        <taxon>Embryophyta</taxon>
        <taxon>Tracheophyta</taxon>
        <taxon>Spermatophyta</taxon>
        <taxon>Magnoliopsida</taxon>
        <taxon>eudicotyledons</taxon>
        <taxon>Gunneridae</taxon>
        <taxon>Pentapetalae</taxon>
        <taxon>rosids</taxon>
        <taxon>fabids</taxon>
        <taxon>Fabales</taxon>
        <taxon>Fabaceae</taxon>
        <taxon>Papilionoideae</taxon>
        <taxon>50 kb inversion clade</taxon>
        <taxon>NPAAA clade</taxon>
        <taxon>indigoferoid/millettioid clade</taxon>
        <taxon>Phaseoleae</taxon>
        <taxon>Phaseolus</taxon>
    </lineage>
</organism>
<sequence>MECNKEEAVRARQMAEARMQRGEFVEALRFATKAKKLYADVENITQILTVCEVHNAAHKKVSATDMDWYALLQIERLADEAVIKKQYRRLALLLHPDKNKYAGAEAAFKLIGQANGVLSDQAKRSSYDSQYGISVRAAAPKSTRKRNAKKGQKNSESHHNSDGNVFTAKHDENATNVQNNSYPNTAGPNSQAGPMTFWTSCRHCNFTFQYSMQYVNANLLCLQCLKPFKARVINFGVPSSTFTSVNMQNEGPIPGPPKPDSASTGQKHFGRERTARFVPSDTTSMKKCDARVGAHSEKGKDGSVPASKVMESQSSKNVGSKRVRQSAPDSGESSKAGNSDEMRDANAPEHDLDHSKVGARRSTRKKQHVSYTETSEDDDLKIPSKASQTNEPLNADDVENKNVPTSNGSSNSDNPATSAAGVADQNTEKVSESKEYNCSSLNSNVPSSPKILPCFDAEFNDFEMDKEEDRFAAKQIWAIYDTDDAMPRFYAIVRKVISPFKLHITWLEADPDGEDELDWQEANLPIACGKFRLGNSQKTTDRTMFSHQVRYIKETGKRSYLAYPNKGETWAIFRDWDIKWSSNPKKHLEYDYEYVEIVSDFSENVGIAVASLDKVKGFASLFQKTCENGVDVFYVRPNELYRFSHQIPSFKMSGNEREGVPRGSFEFDPASLPSNLFEVGDSGKFKDE</sequence>
<dbReference type="OrthoDB" id="10250354at2759"/>
<feature type="compositionally biased region" description="Basic residues" evidence="1">
    <location>
        <begin position="357"/>
        <end position="368"/>
    </location>
</feature>
<dbReference type="PROSITE" id="PS50076">
    <property type="entry name" value="DNAJ_2"/>
    <property type="match status" value="1"/>
</dbReference>
<evidence type="ECO:0000256" key="1">
    <source>
        <dbReference type="SAM" id="MobiDB-lite"/>
    </source>
</evidence>
<dbReference type="Gramene" id="ESW16769">
    <property type="protein sequence ID" value="ESW16769"/>
    <property type="gene ID" value="PHAVU_007G183600g"/>
</dbReference>
<protein>
    <recommendedName>
        <fullName evidence="2">J domain-containing protein</fullName>
    </recommendedName>
</protein>
<feature type="compositionally biased region" description="Polar residues" evidence="1">
    <location>
        <begin position="327"/>
        <end position="337"/>
    </location>
</feature>
<dbReference type="OMA" id="RTMFSHQ"/>
<proteinExistence type="predicted"/>
<dbReference type="Pfam" id="PF23551">
    <property type="entry name" value="Zn_ribbon_20"/>
    <property type="match status" value="1"/>
</dbReference>
<keyword evidence="4" id="KW-1185">Reference proteome</keyword>
<dbReference type="InterPro" id="IPR024593">
    <property type="entry name" value="DUF3444"/>
</dbReference>
<feature type="region of interest" description="Disordered" evidence="1">
    <location>
        <begin position="138"/>
        <end position="167"/>
    </location>
</feature>
<dbReference type="PANTHER" id="PTHR45089">
    <property type="entry name" value="DNAJ HEAT SHOCK AMINO-TERMINAL DOMAIN PROTEIN-RELATED"/>
    <property type="match status" value="1"/>
</dbReference>
<evidence type="ECO:0000313" key="4">
    <source>
        <dbReference type="Proteomes" id="UP000000226"/>
    </source>
</evidence>
<name>V7BFW4_PHAVU</name>
<accession>V7BFW4</accession>
<dbReference type="SMART" id="SM00271">
    <property type="entry name" value="DnaJ"/>
    <property type="match status" value="1"/>
</dbReference>
<dbReference type="STRING" id="3885.V7BFW4"/>
<dbReference type="SMR" id="V7BFW4"/>
<dbReference type="PhylomeDB" id="V7BFW4"/>
<dbReference type="PANTHER" id="PTHR45089:SF26">
    <property type="entry name" value="DNAJ HEAT SHOCK AMINO-TERMINAL DOMAIN PROTEIN"/>
    <property type="match status" value="1"/>
</dbReference>
<feature type="compositionally biased region" description="Basic and acidic residues" evidence="1">
    <location>
        <begin position="338"/>
        <end position="356"/>
    </location>
</feature>
<dbReference type="InterPro" id="IPR001623">
    <property type="entry name" value="DnaJ_domain"/>
</dbReference>
<dbReference type="InterPro" id="IPR056988">
    <property type="entry name" value="Zn_ribbon_pln"/>
</dbReference>
<gene>
    <name evidence="3" type="ORF">PHAVU_007G183600g</name>
</gene>
<feature type="compositionally biased region" description="Basic and acidic residues" evidence="1">
    <location>
        <begin position="284"/>
        <end position="301"/>
    </location>
</feature>
<feature type="compositionally biased region" description="Basic and acidic residues" evidence="1">
    <location>
        <begin position="426"/>
        <end position="435"/>
    </location>
</feature>
<dbReference type="SUPFAM" id="SSF46565">
    <property type="entry name" value="Chaperone J-domain"/>
    <property type="match status" value="1"/>
</dbReference>
<evidence type="ECO:0000259" key="2">
    <source>
        <dbReference type="PROSITE" id="PS50076"/>
    </source>
</evidence>
<feature type="compositionally biased region" description="Polar residues" evidence="1">
    <location>
        <begin position="402"/>
        <end position="417"/>
    </location>
</feature>
<dbReference type="CDD" id="cd06257">
    <property type="entry name" value="DnaJ"/>
    <property type="match status" value="1"/>
</dbReference>
<dbReference type="Proteomes" id="UP000000226">
    <property type="component" value="Chromosome 7"/>
</dbReference>